<dbReference type="WBParaSite" id="TMUE_2000008095.1">
    <property type="protein sequence ID" value="TMUE_2000008095.1"/>
    <property type="gene ID" value="WBGene00288646"/>
</dbReference>
<evidence type="ECO:0000313" key="6">
    <source>
        <dbReference type="WBParaSite" id="TMUE_2000008095.1"/>
    </source>
</evidence>
<evidence type="ECO:0000256" key="3">
    <source>
        <dbReference type="SAM" id="MobiDB-lite"/>
    </source>
</evidence>
<feature type="domain" description="RRM" evidence="4">
    <location>
        <begin position="118"/>
        <end position="196"/>
    </location>
</feature>
<dbReference type="Pfam" id="PF00076">
    <property type="entry name" value="RRM_1"/>
    <property type="match status" value="3"/>
</dbReference>
<feature type="domain" description="RRM" evidence="4">
    <location>
        <begin position="218"/>
        <end position="290"/>
    </location>
</feature>
<feature type="compositionally biased region" description="Low complexity" evidence="3">
    <location>
        <begin position="350"/>
        <end position="368"/>
    </location>
</feature>
<evidence type="ECO:0000313" key="5">
    <source>
        <dbReference type="Proteomes" id="UP000046395"/>
    </source>
</evidence>
<keyword evidence="5" id="KW-1185">Reference proteome</keyword>
<feature type="domain" description="RRM" evidence="4">
    <location>
        <begin position="30"/>
        <end position="105"/>
    </location>
</feature>
<protein>
    <submittedName>
        <fullName evidence="6">RRM domain-containing protein</fullName>
    </submittedName>
</protein>
<sequence>MSFSGFPSGYSGAYGDFMNSGESIDEFNPRTLYVGNLEPSVSEQFLVSLFSQIGTVSKCKIIHETANDPYAFIEFGNHNAAVHALTAFNKRNLLGKEMRVNWATSPGAQAKVDTSKHFHVFIGDLSPEIDNKTLRDAFAPYGEISDVKVIRDLQTLKSKGYGFVSFVSREDAERAIEQMNGQWLGRRMIRTNWATRKPGLPGTVTFDDIMAQSSPNNMTVYVGGVGQGVTEEDLRRAFAKFGSIMEIRIFKQQGYAFVRFDSKESAAHAIMNITGAEISGSTVRCSWGKEGNNPSGNMANTMQSYGYAYPASGYGNYSTPPPPPPNPAYGWGQYFPAGPGYFPPNPGMYPAQQQNPWNYWPNQGPQPQ</sequence>
<dbReference type="AlphaFoldDB" id="A0A5S6QLL2"/>
<name>A0A5S6QLL2_TRIMR</name>
<dbReference type="Proteomes" id="UP000046395">
    <property type="component" value="Unassembled WGS sequence"/>
</dbReference>
<dbReference type="SMART" id="SM00361">
    <property type="entry name" value="RRM_1"/>
    <property type="match status" value="3"/>
</dbReference>
<dbReference type="STRING" id="70415.A0A5S6QLL2"/>
<dbReference type="InterPro" id="IPR035979">
    <property type="entry name" value="RBD_domain_sf"/>
</dbReference>
<feature type="region of interest" description="Disordered" evidence="3">
    <location>
        <begin position="345"/>
        <end position="368"/>
    </location>
</feature>
<dbReference type="GO" id="GO:0003723">
    <property type="term" value="F:RNA binding"/>
    <property type="evidence" value="ECO:0007669"/>
    <property type="project" value="UniProtKB-UniRule"/>
</dbReference>
<dbReference type="PANTHER" id="PTHR48038:SF1">
    <property type="entry name" value="RIBONUCLEOPROTEIN RB97D"/>
    <property type="match status" value="1"/>
</dbReference>
<dbReference type="PROSITE" id="PS50102">
    <property type="entry name" value="RRM"/>
    <property type="match status" value="3"/>
</dbReference>
<evidence type="ECO:0000256" key="1">
    <source>
        <dbReference type="ARBA" id="ARBA00022884"/>
    </source>
</evidence>
<accession>A0A5S6QLL2</accession>
<dbReference type="SMART" id="SM00360">
    <property type="entry name" value="RRM"/>
    <property type="match status" value="3"/>
</dbReference>
<evidence type="ECO:0000256" key="2">
    <source>
        <dbReference type="PROSITE-ProRule" id="PRU00176"/>
    </source>
</evidence>
<dbReference type="InterPro" id="IPR003954">
    <property type="entry name" value="RRM_euk-type"/>
</dbReference>
<dbReference type="InterPro" id="IPR012677">
    <property type="entry name" value="Nucleotide-bd_a/b_plait_sf"/>
</dbReference>
<dbReference type="SUPFAM" id="SSF54928">
    <property type="entry name" value="RNA-binding domain, RBD"/>
    <property type="match status" value="3"/>
</dbReference>
<proteinExistence type="predicted"/>
<dbReference type="InterPro" id="IPR000504">
    <property type="entry name" value="RRM_dom"/>
</dbReference>
<organism evidence="5 6">
    <name type="scientific">Trichuris muris</name>
    <name type="common">Mouse whipworm</name>
    <dbReference type="NCBI Taxonomy" id="70415"/>
    <lineage>
        <taxon>Eukaryota</taxon>
        <taxon>Metazoa</taxon>
        <taxon>Ecdysozoa</taxon>
        <taxon>Nematoda</taxon>
        <taxon>Enoplea</taxon>
        <taxon>Dorylaimia</taxon>
        <taxon>Trichinellida</taxon>
        <taxon>Trichuridae</taxon>
        <taxon>Trichuris</taxon>
    </lineage>
</organism>
<evidence type="ECO:0000259" key="4">
    <source>
        <dbReference type="PROSITE" id="PS50102"/>
    </source>
</evidence>
<keyword evidence="1 2" id="KW-0694">RNA-binding</keyword>
<dbReference type="Gene3D" id="3.30.70.330">
    <property type="match status" value="3"/>
</dbReference>
<dbReference type="CDD" id="cd12353">
    <property type="entry name" value="RRM2_TIA1_like"/>
    <property type="match status" value="1"/>
</dbReference>
<dbReference type="FunFam" id="3.30.70.330:FF:001013">
    <property type="entry name" value="TIA-1/TIAL RNA binding protein homolog"/>
    <property type="match status" value="1"/>
</dbReference>
<dbReference type="PANTHER" id="PTHR48038">
    <property type="entry name" value="RIBONUCLEOPROTEIN RB97D"/>
    <property type="match status" value="1"/>
</dbReference>
<reference evidence="6" key="1">
    <citation type="submission" date="2019-12" db="UniProtKB">
        <authorList>
            <consortium name="WormBaseParasite"/>
        </authorList>
    </citation>
    <scope>IDENTIFICATION</scope>
</reference>